<dbReference type="PANTHER" id="PTHR43294">
    <property type="entry name" value="SODIUM/POTASSIUM-TRANSPORTING ATPASE SUBUNIT ALPHA"/>
    <property type="match status" value="1"/>
</dbReference>
<evidence type="ECO:0000256" key="5">
    <source>
        <dbReference type="ARBA" id="ARBA00022840"/>
    </source>
</evidence>
<sequence>MNSNSVKDFETGDAHRISIDELLDRHKSHVKNGLSKEKARENLLKHGYNAFDLPLHSISLSSRVFRASMAPALWLAISSLSVAMISGFLPWSIALRAADVLRGHKKVPPQTAMCIRDGNVKEIRSEEVPADVRIIDADNFWVDNSLITEEAGPSQRNCKRDCGEHGTNTLKAASFRRHRPSSHGKEYSQHISYHFTLPTKTLSSKHCRTGLECYRNTWINTVICTDKTGTLTQNRFSVAHVWLDGQIFTMNEDAQSDTVRNTLGWKCLKSRIALDLPSSKQNNQNAKNHPAPLLETISSFFNLTQVSKAVKRMEKYISLPSQVKVSVHEVDDKLVLFLWGDAKFVLDKCSTLQLDGNDLPLESAMRSSILKDISEVSGMGEKVLVFADISLEKQIPLDDSFDIDSVSALRFIGFLSLHDPPRANVPDAITRCRMTGVKVILTTGESPIVAEGFGRSIGLISMETVHGTEGLGKPMSRILKGDELREIKETELESIILGSPEIIFAGLSPGQKALVVKAYQRIGETVAAIGNGVDDALSLRASDIGASFGGPHEAKSDIFIFDENFASVVYGIEEGILFFDNLSKVVVYSLSSNVPELVSLFPSSYLILFINFGVNMIPAVSLFNEPPEFPPSQRRPRRPKKTRLLNKSTFAHTHITLGLYQLIAGFFGYLRVMTENGFYPSQLLGLSWIWNDHSTNDVMDSYGQEWSYHNRQILQTTAQKYVFESLFGFDHSLWGSRSMGKRNGNILFVSKFLDSITPELRKWVFRCADKNDKWRRGGPTIYLGTKIPPTKWRQAAIEVFSSCNIYIGGK</sequence>
<dbReference type="GO" id="GO:0005391">
    <property type="term" value="F:P-type sodium:potassium-exchanging transporter activity"/>
    <property type="evidence" value="ECO:0007669"/>
    <property type="project" value="TreeGrafter"/>
</dbReference>
<dbReference type="SUPFAM" id="SSF56784">
    <property type="entry name" value="HAD-like"/>
    <property type="match status" value="1"/>
</dbReference>
<dbReference type="InterPro" id="IPR050510">
    <property type="entry name" value="Cation_transp_ATPase_P-type"/>
</dbReference>
<keyword evidence="11" id="KW-1185">Reference proteome</keyword>
<name>A0A7T8QVT8_CALRO</name>
<evidence type="ECO:0000256" key="8">
    <source>
        <dbReference type="SAM" id="Phobius"/>
    </source>
</evidence>
<keyword evidence="2" id="KW-1003">Cell membrane</keyword>
<accession>A0A7T8QVT8</accession>
<dbReference type="SUPFAM" id="SSF81660">
    <property type="entry name" value="Metal cation-transporting ATPase, ATP-binding domain N"/>
    <property type="match status" value="1"/>
</dbReference>
<dbReference type="InterPro" id="IPR006068">
    <property type="entry name" value="ATPase_P-typ_cation-transptr_C"/>
</dbReference>
<dbReference type="GO" id="GO:1902600">
    <property type="term" value="P:proton transmembrane transport"/>
    <property type="evidence" value="ECO:0007669"/>
    <property type="project" value="TreeGrafter"/>
</dbReference>
<dbReference type="InterPro" id="IPR036412">
    <property type="entry name" value="HAD-like_sf"/>
</dbReference>
<dbReference type="PROSITE" id="PS00154">
    <property type="entry name" value="ATPASE_E1_E2"/>
    <property type="match status" value="1"/>
</dbReference>
<dbReference type="Gene3D" id="1.20.1110.10">
    <property type="entry name" value="Calcium-transporting ATPase, transmembrane domain"/>
    <property type="match status" value="2"/>
</dbReference>
<dbReference type="InterPro" id="IPR023298">
    <property type="entry name" value="ATPase_P-typ_TM_dom_sf"/>
</dbReference>
<dbReference type="GO" id="GO:0005524">
    <property type="term" value="F:ATP binding"/>
    <property type="evidence" value="ECO:0007669"/>
    <property type="project" value="UniProtKB-KW"/>
</dbReference>
<proteinExistence type="predicted"/>
<dbReference type="Gene3D" id="3.40.50.1000">
    <property type="entry name" value="HAD superfamily/HAD-like"/>
    <property type="match status" value="1"/>
</dbReference>
<evidence type="ECO:0000256" key="2">
    <source>
        <dbReference type="ARBA" id="ARBA00022475"/>
    </source>
</evidence>
<dbReference type="Proteomes" id="UP000595437">
    <property type="component" value="Chromosome 1"/>
</dbReference>
<keyword evidence="5" id="KW-0067">ATP-binding</keyword>
<dbReference type="InterPro" id="IPR018303">
    <property type="entry name" value="ATPase_P-typ_P_site"/>
</dbReference>
<evidence type="ECO:0000259" key="9">
    <source>
        <dbReference type="SMART" id="SM00831"/>
    </source>
</evidence>
<dbReference type="InterPro" id="IPR023299">
    <property type="entry name" value="ATPase_P-typ_cyto_dom_N"/>
</dbReference>
<evidence type="ECO:0000313" key="10">
    <source>
        <dbReference type="EMBL" id="QQP56944.1"/>
    </source>
</evidence>
<dbReference type="PANTHER" id="PTHR43294:SF21">
    <property type="entry name" value="CATION TRANSPORTING ATPASE"/>
    <property type="match status" value="1"/>
</dbReference>
<evidence type="ECO:0000256" key="4">
    <source>
        <dbReference type="ARBA" id="ARBA00022741"/>
    </source>
</evidence>
<dbReference type="SMART" id="SM00831">
    <property type="entry name" value="Cation_ATPase_N"/>
    <property type="match status" value="1"/>
</dbReference>
<feature type="domain" description="Cation-transporting P-type ATPase N-terminal" evidence="9">
    <location>
        <begin position="13"/>
        <end position="88"/>
    </location>
</feature>
<evidence type="ECO:0000313" key="11">
    <source>
        <dbReference type="Proteomes" id="UP000595437"/>
    </source>
</evidence>
<dbReference type="SUPFAM" id="SSF81653">
    <property type="entry name" value="Calcium ATPase, transduction domain A"/>
    <property type="match status" value="1"/>
</dbReference>
<dbReference type="GO" id="GO:1990573">
    <property type="term" value="P:potassium ion import across plasma membrane"/>
    <property type="evidence" value="ECO:0007669"/>
    <property type="project" value="TreeGrafter"/>
</dbReference>
<dbReference type="OrthoDB" id="3352408at2759"/>
<dbReference type="GO" id="GO:0006883">
    <property type="term" value="P:intracellular sodium ion homeostasis"/>
    <property type="evidence" value="ECO:0007669"/>
    <property type="project" value="TreeGrafter"/>
</dbReference>
<dbReference type="GO" id="GO:0036376">
    <property type="term" value="P:sodium ion export across plasma membrane"/>
    <property type="evidence" value="ECO:0007669"/>
    <property type="project" value="TreeGrafter"/>
</dbReference>
<dbReference type="InterPro" id="IPR008250">
    <property type="entry name" value="ATPase_P-typ_transduc_dom_A_sf"/>
</dbReference>
<dbReference type="EMBL" id="CP045890">
    <property type="protein sequence ID" value="QQP56944.1"/>
    <property type="molecule type" value="Genomic_DNA"/>
</dbReference>
<dbReference type="PRINTS" id="PR00119">
    <property type="entry name" value="CATATPASE"/>
</dbReference>
<dbReference type="GO" id="GO:0005886">
    <property type="term" value="C:plasma membrane"/>
    <property type="evidence" value="ECO:0007669"/>
    <property type="project" value="UniProtKB-SubCell"/>
</dbReference>
<dbReference type="SUPFAM" id="SSF81665">
    <property type="entry name" value="Calcium ATPase, transmembrane domain M"/>
    <property type="match status" value="1"/>
</dbReference>
<keyword evidence="7 8" id="KW-0472">Membrane</keyword>
<protein>
    <submittedName>
        <fullName evidence="10">Sodium/potassium-transporting ATPase subunit alpha</fullName>
    </submittedName>
</protein>
<feature type="transmembrane region" description="Helical" evidence="8">
    <location>
        <begin position="72"/>
        <end position="93"/>
    </location>
</feature>
<dbReference type="Pfam" id="PF00690">
    <property type="entry name" value="Cation_ATPase_N"/>
    <property type="match status" value="1"/>
</dbReference>
<gene>
    <name evidence="10" type="ORF">FKW44_001783</name>
</gene>
<dbReference type="GO" id="GO:0016887">
    <property type="term" value="F:ATP hydrolysis activity"/>
    <property type="evidence" value="ECO:0007669"/>
    <property type="project" value="InterPro"/>
</dbReference>
<dbReference type="InterPro" id="IPR023214">
    <property type="entry name" value="HAD_sf"/>
</dbReference>
<keyword evidence="3 8" id="KW-0812">Transmembrane</keyword>
<dbReference type="Gene3D" id="3.40.1110.10">
    <property type="entry name" value="Calcium-transporting ATPase, cytoplasmic domain N"/>
    <property type="match status" value="1"/>
</dbReference>
<keyword evidence="4" id="KW-0547">Nucleotide-binding</keyword>
<dbReference type="NCBIfam" id="TIGR01494">
    <property type="entry name" value="ATPase_P-type"/>
    <property type="match status" value="1"/>
</dbReference>
<dbReference type="InterPro" id="IPR001757">
    <property type="entry name" value="P_typ_ATPase"/>
</dbReference>
<dbReference type="Pfam" id="PF13246">
    <property type="entry name" value="Cation_ATPase"/>
    <property type="match status" value="1"/>
</dbReference>
<dbReference type="GO" id="GO:0030007">
    <property type="term" value="P:intracellular potassium ion homeostasis"/>
    <property type="evidence" value="ECO:0007669"/>
    <property type="project" value="TreeGrafter"/>
</dbReference>
<keyword evidence="6 8" id="KW-1133">Transmembrane helix</keyword>
<evidence type="ECO:0000256" key="1">
    <source>
        <dbReference type="ARBA" id="ARBA00004651"/>
    </source>
</evidence>
<dbReference type="Gene3D" id="2.70.150.10">
    <property type="entry name" value="Calcium-transporting ATPase, cytoplasmic transduction domain A"/>
    <property type="match status" value="1"/>
</dbReference>
<evidence type="ECO:0000256" key="6">
    <source>
        <dbReference type="ARBA" id="ARBA00022989"/>
    </source>
</evidence>
<evidence type="ECO:0000256" key="7">
    <source>
        <dbReference type="ARBA" id="ARBA00023136"/>
    </source>
</evidence>
<dbReference type="AlphaFoldDB" id="A0A7T8QVT8"/>
<evidence type="ECO:0000256" key="3">
    <source>
        <dbReference type="ARBA" id="ARBA00022692"/>
    </source>
</evidence>
<organism evidence="10 11">
    <name type="scientific">Caligus rogercresseyi</name>
    <name type="common">Sea louse</name>
    <dbReference type="NCBI Taxonomy" id="217165"/>
    <lineage>
        <taxon>Eukaryota</taxon>
        <taxon>Metazoa</taxon>
        <taxon>Ecdysozoa</taxon>
        <taxon>Arthropoda</taxon>
        <taxon>Crustacea</taxon>
        <taxon>Multicrustacea</taxon>
        <taxon>Hexanauplia</taxon>
        <taxon>Copepoda</taxon>
        <taxon>Siphonostomatoida</taxon>
        <taxon>Caligidae</taxon>
        <taxon>Caligus</taxon>
    </lineage>
</organism>
<reference evidence="11" key="1">
    <citation type="submission" date="2021-01" db="EMBL/GenBank/DDBJ databases">
        <title>Caligus Genome Assembly.</title>
        <authorList>
            <person name="Gallardo-Escarate C."/>
        </authorList>
    </citation>
    <scope>NUCLEOTIDE SEQUENCE [LARGE SCALE GENOMIC DNA]</scope>
</reference>
<dbReference type="Pfam" id="PF00689">
    <property type="entry name" value="Cation_ATPase_C"/>
    <property type="match status" value="1"/>
</dbReference>
<comment type="subcellular location">
    <subcellularLocation>
        <location evidence="1">Cell membrane</location>
        <topology evidence="1">Multi-pass membrane protein</topology>
    </subcellularLocation>
</comment>
<dbReference type="InterPro" id="IPR004014">
    <property type="entry name" value="ATPase_P-typ_cation-transptr_N"/>
</dbReference>